<accession>A0ABP0UR89</accession>
<dbReference type="EMBL" id="OZ019897">
    <property type="protein sequence ID" value="CAK9226674.1"/>
    <property type="molecule type" value="Genomic_DNA"/>
</dbReference>
<evidence type="ECO:0000313" key="1">
    <source>
        <dbReference type="EMBL" id="CAK9226674.1"/>
    </source>
</evidence>
<sequence>MNWRVGFYGLQELCWPYKGDCNVYAQPSVLARPWMLVWFGQDAQHAEQGVGLLMAPKWADALLFFDQHSPYLISVYVSVRHRFIEHRLLVLSLQLSLKARPHVALGKGLWDGEALYVPKKLGLSPATFKLIIAKKVAHLAKLGADASPVSKVANRAANATIKKIVAHDVNAYLKQQAHTASCLRRQGRIGD</sequence>
<evidence type="ECO:0000313" key="2">
    <source>
        <dbReference type="Proteomes" id="UP001497512"/>
    </source>
</evidence>
<protein>
    <recommendedName>
        <fullName evidence="3">LAGLIDADG homing endonuclease</fullName>
    </recommendedName>
</protein>
<proteinExistence type="predicted"/>
<evidence type="ECO:0008006" key="3">
    <source>
        <dbReference type="Google" id="ProtNLM"/>
    </source>
</evidence>
<gene>
    <name evidence="1" type="ORF">CSSPTR1EN2_LOCUS18357</name>
</gene>
<keyword evidence="2" id="KW-1185">Reference proteome</keyword>
<dbReference type="Proteomes" id="UP001497512">
    <property type="component" value="Chromosome 5"/>
</dbReference>
<name>A0ABP0UR89_9BRYO</name>
<organism evidence="1 2">
    <name type="scientific">Sphagnum troendelagicum</name>
    <dbReference type="NCBI Taxonomy" id="128251"/>
    <lineage>
        <taxon>Eukaryota</taxon>
        <taxon>Viridiplantae</taxon>
        <taxon>Streptophyta</taxon>
        <taxon>Embryophyta</taxon>
        <taxon>Bryophyta</taxon>
        <taxon>Sphagnophytina</taxon>
        <taxon>Sphagnopsida</taxon>
        <taxon>Sphagnales</taxon>
        <taxon>Sphagnaceae</taxon>
        <taxon>Sphagnum</taxon>
    </lineage>
</organism>
<reference evidence="1" key="1">
    <citation type="submission" date="2024-02" db="EMBL/GenBank/DDBJ databases">
        <authorList>
            <consortium name="ELIXIR-Norway"/>
            <consortium name="Elixir Norway"/>
        </authorList>
    </citation>
    <scope>NUCLEOTIDE SEQUENCE</scope>
</reference>